<keyword evidence="6" id="KW-1185">Reference proteome</keyword>
<organism evidence="5 6">
    <name type="scientific">Thermococcus guaymasensis DSM 11113</name>
    <dbReference type="NCBI Taxonomy" id="1432656"/>
    <lineage>
        <taxon>Archaea</taxon>
        <taxon>Methanobacteriati</taxon>
        <taxon>Methanobacteriota</taxon>
        <taxon>Thermococci</taxon>
        <taxon>Thermococcales</taxon>
        <taxon>Thermococcaceae</taxon>
        <taxon>Thermococcus</taxon>
    </lineage>
</organism>
<evidence type="ECO:0000256" key="2">
    <source>
        <dbReference type="ARBA" id="ARBA00023125"/>
    </source>
</evidence>
<dbReference type="PANTHER" id="PTHR43413:SF7">
    <property type="entry name" value="HTH-TYPE TRANSCRIPTIONAL REGULATOR PTR2"/>
    <property type="match status" value="1"/>
</dbReference>
<dbReference type="SUPFAM" id="SSF46785">
    <property type="entry name" value="Winged helix' DNA-binding domain"/>
    <property type="match status" value="1"/>
</dbReference>
<dbReference type="STRING" id="1432656.X802_08815"/>
<dbReference type="Proteomes" id="UP000062043">
    <property type="component" value="Chromosome"/>
</dbReference>
<dbReference type="InterPro" id="IPR011991">
    <property type="entry name" value="ArsR-like_HTH"/>
</dbReference>
<dbReference type="PROSITE" id="PS50956">
    <property type="entry name" value="HTH_ASNC_2"/>
    <property type="match status" value="1"/>
</dbReference>
<dbReference type="Gene3D" id="3.30.70.920">
    <property type="match status" value="1"/>
</dbReference>
<dbReference type="InterPro" id="IPR019888">
    <property type="entry name" value="Tscrpt_reg_AsnC-like"/>
</dbReference>
<evidence type="ECO:0000256" key="3">
    <source>
        <dbReference type="ARBA" id="ARBA00023163"/>
    </source>
</evidence>
<evidence type="ECO:0000259" key="4">
    <source>
        <dbReference type="PROSITE" id="PS50956"/>
    </source>
</evidence>
<dbReference type="InterPro" id="IPR000485">
    <property type="entry name" value="AsnC-type_HTH_dom"/>
</dbReference>
<accession>A0A0X1KLT7</accession>
<dbReference type="AlphaFoldDB" id="A0A0X1KLT7"/>
<evidence type="ECO:0000256" key="1">
    <source>
        <dbReference type="ARBA" id="ARBA00023015"/>
    </source>
</evidence>
<evidence type="ECO:0000313" key="6">
    <source>
        <dbReference type="Proteomes" id="UP000062043"/>
    </source>
</evidence>
<dbReference type="InterPro" id="IPR050684">
    <property type="entry name" value="HTH-Siroheme_Decarb"/>
</dbReference>
<dbReference type="GO" id="GO:0043565">
    <property type="term" value="F:sequence-specific DNA binding"/>
    <property type="evidence" value="ECO:0007669"/>
    <property type="project" value="InterPro"/>
</dbReference>
<reference evidence="5 6" key="1">
    <citation type="submission" date="2014-01" db="EMBL/GenBank/DDBJ databases">
        <title>Genome sequencing of Thermococcus guaymasensis.</title>
        <authorList>
            <person name="Zhang X."/>
            <person name="Alvare G."/>
            <person name="Fristensky B."/>
            <person name="Chen L."/>
            <person name="Suen T."/>
            <person name="Chen Q."/>
            <person name="Ma K."/>
        </authorList>
    </citation>
    <scope>NUCLEOTIDE SEQUENCE [LARGE SCALE GENOMIC DNA]</scope>
    <source>
        <strain evidence="5 6">DSM 11113</strain>
    </source>
</reference>
<dbReference type="SMART" id="SM00344">
    <property type="entry name" value="HTH_ASNC"/>
    <property type="match status" value="1"/>
</dbReference>
<dbReference type="InterPro" id="IPR054609">
    <property type="entry name" value="PF0864-like_C"/>
</dbReference>
<dbReference type="Pfam" id="PF13412">
    <property type="entry name" value="HTH_24"/>
    <property type="match status" value="1"/>
</dbReference>
<dbReference type="InterPro" id="IPR036390">
    <property type="entry name" value="WH_DNA-bd_sf"/>
</dbReference>
<protein>
    <submittedName>
        <fullName evidence="5">Transcriptional regulator</fullName>
    </submittedName>
</protein>
<dbReference type="PATRIC" id="fig|1432656.3.peg.1716"/>
<dbReference type="Pfam" id="PF22482">
    <property type="entry name" value="AsnC_trans_reg_3"/>
    <property type="match status" value="1"/>
</dbReference>
<dbReference type="KEGG" id="tgy:X802_08815"/>
<dbReference type="RefSeq" id="WP_062372929.1">
    <property type="nucleotide sequence ID" value="NZ_CP007140.1"/>
</dbReference>
<dbReference type="CDD" id="cd00090">
    <property type="entry name" value="HTH_ARSR"/>
    <property type="match status" value="1"/>
</dbReference>
<dbReference type="InterPro" id="IPR036388">
    <property type="entry name" value="WH-like_DNA-bd_sf"/>
</dbReference>
<dbReference type="OrthoDB" id="6762at2157"/>
<keyword evidence="3" id="KW-0804">Transcription</keyword>
<name>A0A0X1KLT7_9EURY</name>
<dbReference type="PRINTS" id="PR00033">
    <property type="entry name" value="HTHASNC"/>
</dbReference>
<gene>
    <name evidence="5" type="ORF">X802_08815</name>
</gene>
<dbReference type="PANTHER" id="PTHR43413">
    <property type="entry name" value="TRANSCRIPTIONAL REGULATOR, ASNC FAMILY"/>
    <property type="match status" value="1"/>
</dbReference>
<evidence type="ECO:0000313" key="5">
    <source>
        <dbReference type="EMBL" id="AJC72224.1"/>
    </source>
</evidence>
<keyword evidence="1" id="KW-0805">Transcription regulation</keyword>
<dbReference type="Gene3D" id="1.10.10.10">
    <property type="entry name" value="Winged helix-like DNA-binding domain superfamily/Winged helix DNA-binding domain"/>
    <property type="match status" value="1"/>
</dbReference>
<keyword evidence="2" id="KW-0238">DNA-binding</keyword>
<dbReference type="EMBL" id="CP007140">
    <property type="protein sequence ID" value="AJC72224.1"/>
    <property type="molecule type" value="Genomic_DNA"/>
</dbReference>
<proteinExistence type="predicted"/>
<feature type="domain" description="HTH asnC-type" evidence="4">
    <location>
        <begin position="4"/>
        <end position="69"/>
    </location>
</feature>
<sequence>MMQLDDLDRAILRLLKKDARLTISEIAEELGRPESTIHFRIKKLIERGVIDHYTILLGPELRPKKTALVILQVETPIIEDFLERYVNHIMRTLSMLPNVLFVAKSGKDTVIALLGDETEEKLNAFIEENIKTLPTLKSVNVYPLDDVKKGEELVGFLVEV</sequence>
<dbReference type="GeneID" id="27135749"/>